<organism evidence="1 2">
    <name type="scientific">Protopolystoma xenopodis</name>
    <dbReference type="NCBI Taxonomy" id="117903"/>
    <lineage>
        <taxon>Eukaryota</taxon>
        <taxon>Metazoa</taxon>
        <taxon>Spiralia</taxon>
        <taxon>Lophotrochozoa</taxon>
        <taxon>Platyhelminthes</taxon>
        <taxon>Monogenea</taxon>
        <taxon>Polyopisthocotylea</taxon>
        <taxon>Polystomatidea</taxon>
        <taxon>Polystomatidae</taxon>
        <taxon>Protopolystoma</taxon>
    </lineage>
</organism>
<comment type="caution">
    <text evidence="1">The sequence shown here is derived from an EMBL/GenBank/DDBJ whole genome shotgun (WGS) entry which is preliminary data.</text>
</comment>
<dbReference type="Proteomes" id="UP000784294">
    <property type="component" value="Unassembled WGS sequence"/>
</dbReference>
<proteinExistence type="predicted"/>
<keyword evidence="2" id="KW-1185">Reference proteome</keyword>
<dbReference type="AlphaFoldDB" id="A0A3S5BS53"/>
<name>A0A3S5BS53_9PLAT</name>
<dbReference type="EMBL" id="CAAALY010254304">
    <property type="protein sequence ID" value="VEL37212.1"/>
    <property type="molecule type" value="Genomic_DNA"/>
</dbReference>
<accession>A0A3S5BS53</accession>
<sequence length="89" mass="10141">MYIPLGSRYGIKGSDEAKRPTPECNCNLVKRPKWCQKCRTRHPVWPGRVEPTPETGSAGDCQNWRFHIAQTSLDFPLVFPLCDGCCFIK</sequence>
<protein>
    <submittedName>
        <fullName evidence="1">Uncharacterized protein</fullName>
    </submittedName>
</protein>
<evidence type="ECO:0000313" key="1">
    <source>
        <dbReference type="EMBL" id="VEL37212.1"/>
    </source>
</evidence>
<reference evidence="1" key="1">
    <citation type="submission" date="2018-11" db="EMBL/GenBank/DDBJ databases">
        <authorList>
            <consortium name="Pathogen Informatics"/>
        </authorList>
    </citation>
    <scope>NUCLEOTIDE SEQUENCE</scope>
</reference>
<gene>
    <name evidence="1" type="ORF">PXEA_LOCUS30652</name>
</gene>
<evidence type="ECO:0000313" key="2">
    <source>
        <dbReference type="Proteomes" id="UP000784294"/>
    </source>
</evidence>